<dbReference type="EMBL" id="CP019471">
    <property type="protein sequence ID" value="UQC74104.1"/>
    <property type="molecule type" value="Genomic_DNA"/>
</dbReference>
<dbReference type="GeneID" id="73334808"/>
<sequence length="210" mass="23462">MDWKGLVLVRPPKLLRSTGLGWFMSFFLRQRGQDQLYRVENLFRRTLLDGLADFPSMVLIALQPGDAYLGKRGTRWPDSGFVGASRRSEMSTTSDSSVSDIRRTRLSGRYIGKPEQRNTDGGMIFDLSFSSPGKGGPAVAHVRCRLTYSLRFADPESSCGECPAIEPTCTCVNEDSILFSSHQKEYLRCPENVKTTGLQTSRTLEGKSYT</sequence>
<dbReference type="AlphaFoldDB" id="A0A9Q8SB09"/>
<protein>
    <submittedName>
        <fullName evidence="1">Uncharacterized protein</fullName>
    </submittedName>
</protein>
<evidence type="ECO:0000313" key="1">
    <source>
        <dbReference type="EMBL" id="UQC74104.1"/>
    </source>
</evidence>
<accession>A0A9Q8SB09</accession>
<dbReference type="RefSeq" id="XP_049135755.1">
    <property type="nucleotide sequence ID" value="XM_049279798.1"/>
</dbReference>
<proteinExistence type="predicted"/>
<evidence type="ECO:0000313" key="2">
    <source>
        <dbReference type="Proteomes" id="UP000830671"/>
    </source>
</evidence>
<dbReference type="KEGG" id="clup:CLUP02_00751"/>
<reference evidence="1" key="1">
    <citation type="journal article" date="2021" name="Mol. Plant Microbe Interact.">
        <title>Complete Genome Sequence of the Plant-Pathogenic Fungus Colletotrichum lupini.</title>
        <authorList>
            <person name="Baroncelli R."/>
            <person name="Pensec F."/>
            <person name="Da Lio D."/>
            <person name="Boufleur T."/>
            <person name="Vicente I."/>
            <person name="Sarrocco S."/>
            <person name="Picot A."/>
            <person name="Baraldi E."/>
            <person name="Sukno S."/>
            <person name="Thon M."/>
            <person name="Le Floch G."/>
        </authorList>
    </citation>
    <scope>NUCLEOTIDE SEQUENCE</scope>
    <source>
        <strain evidence="1">IMI 504893</strain>
    </source>
</reference>
<gene>
    <name evidence="1" type="ORF">CLUP02_00751</name>
</gene>
<organism evidence="1 2">
    <name type="scientific">Colletotrichum lupini</name>
    <dbReference type="NCBI Taxonomy" id="145971"/>
    <lineage>
        <taxon>Eukaryota</taxon>
        <taxon>Fungi</taxon>
        <taxon>Dikarya</taxon>
        <taxon>Ascomycota</taxon>
        <taxon>Pezizomycotina</taxon>
        <taxon>Sordariomycetes</taxon>
        <taxon>Hypocreomycetidae</taxon>
        <taxon>Glomerellales</taxon>
        <taxon>Glomerellaceae</taxon>
        <taxon>Colletotrichum</taxon>
        <taxon>Colletotrichum acutatum species complex</taxon>
    </lineage>
</organism>
<dbReference type="Proteomes" id="UP000830671">
    <property type="component" value="Chromosome 1"/>
</dbReference>
<name>A0A9Q8SB09_9PEZI</name>
<keyword evidence="2" id="KW-1185">Reference proteome</keyword>